<dbReference type="RefSeq" id="WP_179854999.1">
    <property type="nucleotide sequence ID" value="NZ_OBDY01000001.1"/>
</dbReference>
<dbReference type="AlphaFoldDB" id="A0A285F590"/>
<accession>A0A285F590</accession>
<organism evidence="2 3">
    <name type="scientific">Paractinoplanes atraurantiacus</name>
    <dbReference type="NCBI Taxonomy" id="1036182"/>
    <lineage>
        <taxon>Bacteria</taxon>
        <taxon>Bacillati</taxon>
        <taxon>Actinomycetota</taxon>
        <taxon>Actinomycetes</taxon>
        <taxon>Micromonosporales</taxon>
        <taxon>Micromonosporaceae</taxon>
        <taxon>Paractinoplanes</taxon>
    </lineage>
</organism>
<proteinExistence type="predicted"/>
<feature type="transmembrane region" description="Helical" evidence="1">
    <location>
        <begin position="12"/>
        <end position="33"/>
    </location>
</feature>
<keyword evidence="1" id="KW-0812">Transmembrane</keyword>
<reference evidence="2 3" key="1">
    <citation type="submission" date="2017-09" db="EMBL/GenBank/DDBJ databases">
        <authorList>
            <person name="Ehlers B."/>
            <person name="Leendertz F.H."/>
        </authorList>
    </citation>
    <scope>NUCLEOTIDE SEQUENCE [LARGE SCALE GENOMIC DNA]</scope>
    <source>
        <strain evidence="2 3">CGMCC 4.6857</strain>
    </source>
</reference>
<protein>
    <submittedName>
        <fullName evidence="2">Uncharacterized protein</fullName>
    </submittedName>
</protein>
<evidence type="ECO:0000256" key="1">
    <source>
        <dbReference type="SAM" id="Phobius"/>
    </source>
</evidence>
<evidence type="ECO:0000313" key="2">
    <source>
        <dbReference type="EMBL" id="SNY06459.1"/>
    </source>
</evidence>
<gene>
    <name evidence="2" type="ORF">SAMN05421748_101738</name>
</gene>
<keyword evidence="3" id="KW-1185">Reference proteome</keyword>
<keyword evidence="1" id="KW-0472">Membrane</keyword>
<name>A0A285F590_9ACTN</name>
<evidence type="ECO:0000313" key="3">
    <source>
        <dbReference type="Proteomes" id="UP000219612"/>
    </source>
</evidence>
<dbReference type="EMBL" id="OBDY01000001">
    <property type="protein sequence ID" value="SNY06459.1"/>
    <property type="molecule type" value="Genomic_DNA"/>
</dbReference>
<dbReference type="Proteomes" id="UP000219612">
    <property type="component" value="Unassembled WGS sequence"/>
</dbReference>
<keyword evidence="1" id="KW-1133">Transmembrane helix</keyword>
<sequence>MRGPSARRELAYVCAFASVGVVLVLAVAFTPWYPALSDPAGVAPAVWHQMLGLLGGV</sequence>